<comment type="caution">
    <text evidence="14">The sequence shown here is derived from an EMBL/GenBank/DDBJ whole genome shotgun (WGS) entry which is preliminary data.</text>
</comment>
<dbReference type="GO" id="GO:0008270">
    <property type="term" value="F:zinc ion binding"/>
    <property type="evidence" value="ECO:0007669"/>
    <property type="project" value="UniProtKB-KW"/>
</dbReference>
<keyword evidence="5" id="KW-0863">Zinc-finger</keyword>
<keyword evidence="9" id="KW-0804">Transcription</keyword>
<name>A0A835I9N8_9MAGN</name>
<evidence type="ECO:0000256" key="10">
    <source>
        <dbReference type="ARBA" id="ARBA00023242"/>
    </source>
</evidence>
<dbReference type="GO" id="GO:0003713">
    <property type="term" value="F:transcription coactivator activity"/>
    <property type="evidence" value="ECO:0007669"/>
    <property type="project" value="TreeGrafter"/>
</dbReference>
<comment type="subcellular location">
    <subcellularLocation>
        <location evidence="1">Nucleus</location>
    </subcellularLocation>
</comment>
<proteinExistence type="predicted"/>
<evidence type="ECO:0000256" key="4">
    <source>
        <dbReference type="ARBA" id="ARBA00022723"/>
    </source>
</evidence>
<dbReference type="EMBL" id="JADFTS010000003">
    <property type="protein sequence ID" value="KAF9613184.1"/>
    <property type="molecule type" value="Genomic_DNA"/>
</dbReference>
<dbReference type="PROSITE" id="PS50134">
    <property type="entry name" value="ZF_TAZ"/>
    <property type="match status" value="1"/>
</dbReference>
<feature type="compositionally biased region" description="Basic and acidic residues" evidence="12">
    <location>
        <begin position="12"/>
        <end position="23"/>
    </location>
</feature>
<evidence type="ECO:0000256" key="7">
    <source>
        <dbReference type="ARBA" id="ARBA00022853"/>
    </source>
</evidence>
<dbReference type="EC" id="2.3.1.48" evidence="2"/>
<evidence type="ECO:0000259" key="13">
    <source>
        <dbReference type="PROSITE" id="PS50134"/>
    </source>
</evidence>
<keyword evidence="15" id="KW-1185">Reference proteome</keyword>
<dbReference type="GO" id="GO:0005634">
    <property type="term" value="C:nucleus"/>
    <property type="evidence" value="ECO:0007669"/>
    <property type="project" value="UniProtKB-SubCell"/>
</dbReference>
<dbReference type="Pfam" id="PF02135">
    <property type="entry name" value="zf-TAZ"/>
    <property type="match status" value="1"/>
</dbReference>
<dbReference type="GO" id="GO:0005667">
    <property type="term" value="C:transcription regulator complex"/>
    <property type="evidence" value="ECO:0007669"/>
    <property type="project" value="TreeGrafter"/>
</dbReference>
<keyword evidence="7" id="KW-0156">Chromatin regulator</keyword>
<evidence type="ECO:0000256" key="1">
    <source>
        <dbReference type="ARBA" id="ARBA00004123"/>
    </source>
</evidence>
<evidence type="ECO:0000256" key="3">
    <source>
        <dbReference type="ARBA" id="ARBA00022679"/>
    </source>
</evidence>
<organism evidence="14 15">
    <name type="scientific">Coptis chinensis</name>
    <dbReference type="NCBI Taxonomy" id="261450"/>
    <lineage>
        <taxon>Eukaryota</taxon>
        <taxon>Viridiplantae</taxon>
        <taxon>Streptophyta</taxon>
        <taxon>Embryophyta</taxon>
        <taxon>Tracheophyta</taxon>
        <taxon>Spermatophyta</taxon>
        <taxon>Magnoliopsida</taxon>
        <taxon>Ranunculales</taxon>
        <taxon>Ranunculaceae</taxon>
        <taxon>Coptidoideae</taxon>
        <taxon>Coptis</taxon>
    </lineage>
</organism>
<keyword evidence="10" id="KW-0539">Nucleus</keyword>
<dbReference type="GO" id="GO:0031490">
    <property type="term" value="F:chromatin DNA binding"/>
    <property type="evidence" value="ECO:0007669"/>
    <property type="project" value="TreeGrafter"/>
</dbReference>
<dbReference type="AlphaFoldDB" id="A0A835I9N8"/>
<comment type="catalytic activity">
    <reaction evidence="11">
        <text>L-lysyl-[protein] + acetyl-CoA = N(6)-acetyl-L-lysyl-[protein] + CoA + H(+)</text>
        <dbReference type="Rhea" id="RHEA:45948"/>
        <dbReference type="Rhea" id="RHEA-COMP:9752"/>
        <dbReference type="Rhea" id="RHEA-COMP:10731"/>
        <dbReference type="ChEBI" id="CHEBI:15378"/>
        <dbReference type="ChEBI" id="CHEBI:29969"/>
        <dbReference type="ChEBI" id="CHEBI:57287"/>
        <dbReference type="ChEBI" id="CHEBI:57288"/>
        <dbReference type="ChEBI" id="CHEBI:61930"/>
        <dbReference type="EC" id="2.3.1.48"/>
    </reaction>
</comment>
<sequence>MEIYEDDDVETEEKIQEQKQVEEKPKLDVRRKRIRKLRKMLDLVVHASQCRSANCPYLNCRKVKGLFKHGQMCRTRATGGCSLCKKMWDLKNICGGGGHQ</sequence>
<dbReference type="PANTHER" id="PTHR13808">
    <property type="entry name" value="CBP/P300-RELATED"/>
    <property type="match status" value="1"/>
</dbReference>
<evidence type="ECO:0000313" key="14">
    <source>
        <dbReference type="EMBL" id="KAF9613184.1"/>
    </source>
</evidence>
<dbReference type="SMART" id="SM00551">
    <property type="entry name" value="ZnF_TAZ"/>
    <property type="match status" value="1"/>
</dbReference>
<evidence type="ECO:0000313" key="15">
    <source>
        <dbReference type="Proteomes" id="UP000631114"/>
    </source>
</evidence>
<dbReference type="GO" id="GO:0004402">
    <property type="term" value="F:histone acetyltransferase activity"/>
    <property type="evidence" value="ECO:0007669"/>
    <property type="project" value="InterPro"/>
</dbReference>
<dbReference type="InterPro" id="IPR035898">
    <property type="entry name" value="TAZ_dom_sf"/>
</dbReference>
<evidence type="ECO:0000256" key="9">
    <source>
        <dbReference type="ARBA" id="ARBA00023163"/>
    </source>
</evidence>
<feature type="region of interest" description="Disordered" evidence="12">
    <location>
        <begin position="1"/>
        <end position="23"/>
    </location>
</feature>
<evidence type="ECO:0000256" key="5">
    <source>
        <dbReference type="ARBA" id="ARBA00022771"/>
    </source>
</evidence>
<dbReference type="PANTHER" id="PTHR13808:SF1">
    <property type="entry name" value="HISTONE ACETYLTRANSFERASE"/>
    <property type="match status" value="1"/>
</dbReference>
<keyword evidence="8" id="KW-0805">Transcription regulation</keyword>
<accession>A0A835I9N8</accession>
<dbReference type="Proteomes" id="UP000631114">
    <property type="component" value="Unassembled WGS sequence"/>
</dbReference>
<evidence type="ECO:0000256" key="8">
    <source>
        <dbReference type="ARBA" id="ARBA00023015"/>
    </source>
</evidence>
<dbReference type="OrthoDB" id="899at2759"/>
<dbReference type="InterPro" id="IPR000197">
    <property type="entry name" value="Znf_TAZ"/>
</dbReference>
<keyword evidence="6" id="KW-0862">Zinc</keyword>
<evidence type="ECO:0000256" key="6">
    <source>
        <dbReference type="ARBA" id="ARBA00022833"/>
    </source>
</evidence>
<evidence type="ECO:0000256" key="2">
    <source>
        <dbReference type="ARBA" id="ARBA00013184"/>
    </source>
</evidence>
<dbReference type="GO" id="GO:0045944">
    <property type="term" value="P:positive regulation of transcription by RNA polymerase II"/>
    <property type="evidence" value="ECO:0007669"/>
    <property type="project" value="TreeGrafter"/>
</dbReference>
<dbReference type="Gene3D" id="1.20.1020.10">
    <property type="entry name" value="TAZ domain"/>
    <property type="match status" value="1"/>
</dbReference>
<keyword evidence="3" id="KW-0808">Transferase</keyword>
<reference evidence="14 15" key="1">
    <citation type="submission" date="2020-10" db="EMBL/GenBank/DDBJ databases">
        <title>The Coptis chinensis genome and diversification of protoberbering-type alkaloids.</title>
        <authorList>
            <person name="Wang B."/>
            <person name="Shu S."/>
            <person name="Song C."/>
            <person name="Liu Y."/>
        </authorList>
    </citation>
    <scope>NUCLEOTIDE SEQUENCE [LARGE SCALE GENOMIC DNA]</scope>
    <source>
        <strain evidence="14">HL-2020</strain>
        <tissue evidence="14">Leaf</tissue>
    </source>
</reference>
<dbReference type="SUPFAM" id="SSF57933">
    <property type="entry name" value="TAZ domain"/>
    <property type="match status" value="1"/>
</dbReference>
<evidence type="ECO:0000256" key="11">
    <source>
        <dbReference type="ARBA" id="ARBA00048017"/>
    </source>
</evidence>
<keyword evidence="4" id="KW-0479">Metal-binding</keyword>
<dbReference type="GO" id="GO:0000123">
    <property type="term" value="C:histone acetyltransferase complex"/>
    <property type="evidence" value="ECO:0007669"/>
    <property type="project" value="TreeGrafter"/>
</dbReference>
<gene>
    <name evidence="14" type="ORF">IFM89_005955</name>
</gene>
<feature type="domain" description="TAZ-type" evidence="13">
    <location>
        <begin position="27"/>
        <end position="100"/>
    </location>
</feature>
<feature type="compositionally biased region" description="Acidic residues" evidence="12">
    <location>
        <begin position="1"/>
        <end position="11"/>
    </location>
</feature>
<evidence type="ECO:0000256" key="12">
    <source>
        <dbReference type="SAM" id="MobiDB-lite"/>
    </source>
</evidence>
<protein>
    <recommendedName>
        <fullName evidence="2">histone acetyltransferase</fullName>
        <ecNumber evidence="2">2.3.1.48</ecNumber>
    </recommendedName>
</protein>
<dbReference type="InterPro" id="IPR013178">
    <property type="entry name" value="Histone_AcTrfase_Rtt109/CBP"/>
</dbReference>